<dbReference type="Proteomes" id="UP000738325">
    <property type="component" value="Unassembled WGS sequence"/>
</dbReference>
<keyword evidence="3" id="KW-1185">Reference proteome</keyword>
<dbReference type="EMBL" id="JAAAIP010001971">
    <property type="protein sequence ID" value="KAG0302555.1"/>
    <property type="molecule type" value="Genomic_DNA"/>
</dbReference>
<dbReference type="AlphaFoldDB" id="A0A9P6QXG5"/>
<accession>A0A9P6QXG5</accession>
<evidence type="ECO:0000313" key="2">
    <source>
        <dbReference type="EMBL" id="KAG0302555.1"/>
    </source>
</evidence>
<gene>
    <name evidence="2" type="ORF">BGZ99_002965</name>
</gene>
<feature type="compositionally biased region" description="Acidic residues" evidence="1">
    <location>
        <begin position="64"/>
        <end position="80"/>
    </location>
</feature>
<feature type="compositionally biased region" description="Acidic residues" evidence="1">
    <location>
        <begin position="110"/>
        <end position="123"/>
    </location>
</feature>
<name>A0A9P6QXG5_9FUNG</name>
<reference evidence="2" key="1">
    <citation type="journal article" date="2020" name="Fungal Divers.">
        <title>Resolving the Mortierellaceae phylogeny through synthesis of multi-gene phylogenetics and phylogenomics.</title>
        <authorList>
            <person name="Vandepol N."/>
            <person name="Liber J."/>
            <person name="Desiro A."/>
            <person name="Na H."/>
            <person name="Kennedy M."/>
            <person name="Barry K."/>
            <person name="Grigoriev I.V."/>
            <person name="Miller A.N."/>
            <person name="O'Donnell K."/>
            <person name="Stajich J.E."/>
            <person name="Bonito G."/>
        </authorList>
    </citation>
    <scope>NUCLEOTIDE SEQUENCE</scope>
    <source>
        <strain evidence="2">REB-010B</strain>
    </source>
</reference>
<proteinExistence type="predicted"/>
<organism evidence="2 3">
    <name type="scientific">Dissophora globulifera</name>
    <dbReference type="NCBI Taxonomy" id="979702"/>
    <lineage>
        <taxon>Eukaryota</taxon>
        <taxon>Fungi</taxon>
        <taxon>Fungi incertae sedis</taxon>
        <taxon>Mucoromycota</taxon>
        <taxon>Mortierellomycotina</taxon>
        <taxon>Mortierellomycetes</taxon>
        <taxon>Mortierellales</taxon>
        <taxon>Mortierellaceae</taxon>
        <taxon>Dissophora</taxon>
    </lineage>
</organism>
<protein>
    <submittedName>
        <fullName evidence="2">Uncharacterized protein</fullName>
    </submittedName>
</protein>
<feature type="region of interest" description="Disordered" evidence="1">
    <location>
        <begin position="18"/>
        <end position="123"/>
    </location>
</feature>
<comment type="caution">
    <text evidence="2">The sequence shown here is derived from an EMBL/GenBank/DDBJ whole genome shotgun (WGS) entry which is preliminary data.</text>
</comment>
<sequence length="123" mass="13660">MSACVEAYDSCHLECVPETTVPEAPPAPAPPVNTQPLEPYDPNTSTNTKHQDVTEETQVGTPDLETEDQEDPYPTEEEMENTNQEVQETETEEVTEEEDGFIEIPAPPGGEDDEEFNDDPSDY</sequence>
<feature type="compositionally biased region" description="Acidic residues" evidence="1">
    <location>
        <begin position="87"/>
        <end position="101"/>
    </location>
</feature>
<feature type="compositionally biased region" description="Pro residues" evidence="1">
    <location>
        <begin position="23"/>
        <end position="33"/>
    </location>
</feature>
<evidence type="ECO:0000313" key="3">
    <source>
        <dbReference type="Proteomes" id="UP000738325"/>
    </source>
</evidence>
<evidence type="ECO:0000256" key="1">
    <source>
        <dbReference type="SAM" id="MobiDB-lite"/>
    </source>
</evidence>